<gene>
    <name evidence="6" type="ORF">AB1Y20_003795</name>
</gene>
<name>A0AB34J5Q0_PRYPA</name>
<dbReference type="GO" id="GO:0005634">
    <property type="term" value="C:nucleus"/>
    <property type="evidence" value="ECO:0007669"/>
    <property type="project" value="UniProtKB-SubCell"/>
</dbReference>
<dbReference type="InterPro" id="IPR039948">
    <property type="entry name" value="ELC1"/>
</dbReference>
<evidence type="ECO:0000256" key="2">
    <source>
        <dbReference type="ARBA" id="ARBA00009993"/>
    </source>
</evidence>
<evidence type="ECO:0000259" key="5">
    <source>
        <dbReference type="Pfam" id="PF03931"/>
    </source>
</evidence>
<proteinExistence type="inferred from homology"/>
<feature type="domain" description="SKP1 component POZ" evidence="5">
    <location>
        <begin position="28"/>
        <end position="93"/>
    </location>
</feature>
<dbReference type="FunFam" id="3.30.710.10:FF:000035">
    <property type="entry name" value="Elongin C transcription elongation factor"/>
    <property type="match status" value="1"/>
</dbReference>
<comment type="caution">
    <text evidence="6">The sequence shown here is derived from an EMBL/GenBank/DDBJ whole genome shotgun (WGS) entry which is preliminary data.</text>
</comment>
<organism evidence="6 7">
    <name type="scientific">Prymnesium parvum</name>
    <name type="common">Toxic golden alga</name>
    <dbReference type="NCBI Taxonomy" id="97485"/>
    <lineage>
        <taxon>Eukaryota</taxon>
        <taxon>Haptista</taxon>
        <taxon>Haptophyta</taxon>
        <taxon>Prymnesiophyceae</taxon>
        <taxon>Prymnesiales</taxon>
        <taxon>Prymnesiaceae</taxon>
        <taxon>Prymnesium</taxon>
    </lineage>
</organism>
<evidence type="ECO:0000256" key="1">
    <source>
        <dbReference type="ARBA" id="ARBA00004123"/>
    </source>
</evidence>
<dbReference type="AlphaFoldDB" id="A0AB34J5Q0"/>
<reference evidence="6 7" key="1">
    <citation type="journal article" date="2024" name="Science">
        <title>Giant polyketide synthase enzymes in the biosynthesis of giant marine polyether toxins.</title>
        <authorList>
            <person name="Fallon T.R."/>
            <person name="Shende V.V."/>
            <person name="Wierzbicki I.H."/>
            <person name="Pendleton A.L."/>
            <person name="Watervoot N.F."/>
            <person name="Auber R.P."/>
            <person name="Gonzalez D.J."/>
            <person name="Wisecaver J.H."/>
            <person name="Moore B.S."/>
        </authorList>
    </citation>
    <scope>NUCLEOTIDE SEQUENCE [LARGE SCALE GENOMIC DNA]</scope>
    <source>
        <strain evidence="6 7">12B1</strain>
    </source>
</reference>
<dbReference type="InterPro" id="IPR001232">
    <property type="entry name" value="SKP1-like"/>
</dbReference>
<evidence type="ECO:0000256" key="3">
    <source>
        <dbReference type="ARBA" id="ARBA00021347"/>
    </source>
</evidence>
<accession>A0AB34J5Q0</accession>
<sequence length="125" mass="13806">MLAADPTLKQTVVQAQASARARNSMDPIKLIASDDSEIILDRRAAMVSGTIKNMLSGAPCDGSQFTESQQGEVKFKEMNAATLEKVVQYFYYKLRHTNHVGPLPEFKIEPEAALELLMAANYLDT</sequence>
<keyword evidence="4" id="KW-0539">Nucleus</keyword>
<comment type="subcellular location">
    <subcellularLocation>
        <location evidence="1">Nucleus</location>
    </subcellularLocation>
</comment>
<comment type="similarity">
    <text evidence="2">Belongs to the SKP1 family.</text>
</comment>
<keyword evidence="7" id="KW-1185">Reference proteome</keyword>
<dbReference type="CDD" id="cd18321">
    <property type="entry name" value="BTB_POZ_EloC"/>
    <property type="match status" value="1"/>
</dbReference>
<evidence type="ECO:0000256" key="4">
    <source>
        <dbReference type="ARBA" id="ARBA00023242"/>
    </source>
</evidence>
<evidence type="ECO:0000313" key="6">
    <source>
        <dbReference type="EMBL" id="KAL1514708.1"/>
    </source>
</evidence>
<dbReference type="EMBL" id="JBGBPQ010000012">
    <property type="protein sequence ID" value="KAL1514708.1"/>
    <property type="molecule type" value="Genomic_DNA"/>
</dbReference>
<dbReference type="Pfam" id="PF03931">
    <property type="entry name" value="Skp1_POZ"/>
    <property type="match status" value="1"/>
</dbReference>
<dbReference type="Proteomes" id="UP001515480">
    <property type="component" value="Unassembled WGS sequence"/>
</dbReference>
<dbReference type="GO" id="GO:0006511">
    <property type="term" value="P:ubiquitin-dependent protein catabolic process"/>
    <property type="evidence" value="ECO:0007669"/>
    <property type="project" value="InterPro"/>
</dbReference>
<dbReference type="PANTHER" id="PTHR20648">
    <property type="entry name" value="ELONGIN-C"/>
    <property type="match status" value="1"/>
</dbReference>
<dbReference type="Gene3D" id="3.30.710.10">
    <property type="entry name" value="Potassium Channel Kv1.1, Chain A"/>
    <property type="match status" value="1"/>
</dbReference>
<dbReference type="InterPro" id="IPR016073">
    <property type="entry name" value="Skp1_comp_POZ"/>
</dbReference>
<dbReference type="InterPro" id="IPR011333">
    <property type="entry name" value="SKP1/BTB/POZ_sf"/>
</dbReference>
<evidence type="ECO:0000313" key="7">
    <source>
        <dbReference type="Proteomes" id="UP001515480"/>
    </source>
</evidence>
<dbReference type="SMART" id="SM00512">
    <property type="entry name" value="Skp1"/>
    <property type="match status" value="1"/>
</dbReference>
<protein>
    <recommendedName>
        <fullName evidence="3">Elongin-C</fullName>
    </recommendedName>
</protein>
<dbReference type="SUPFAM" id="SSF54695">
    <property type="entry name" value="POZ domain"/>
    <property type="match status" value="1"/>
</dbReference>